<comment type="caution">
    <text evidence="3">The sequence shown here is derived from an EMBL/GenBank/DDBJ whole genome shotgun (WGS) entry which is preliminary data.</text>
</comment>
<keyword evidence="1" id="KW-0378">Hydrolase</keyword>
<dbReference type="Proteomes" id="UP000285146">
    <property type="component" value="Unassembled WGS sequence"/>
</dbReference>
<evidence type="ECO:0000313" key="3">
    <source>
        <dbReference type="EMBL" id="ROW06317.1"/>
    </source>
</evidence>
<dbReference type="PANTHER" id="PTHR48081:SF18">
    <property type="entry name" value="ALPHA_BETA HYDROLASE FOLD-3 DOMAIN-CONTAINING PROTEIN"/>
    <property type="match status" value="1"/>
</dbReference>
<evidence type="ECO:0000259" key="2">
    <source>
        <dbReference type="Pfam" id="PF07859"/>
    </source>
</evidence>
<evidence type="ECO:0000256" key="1">
    <source>
        <dbReference type="ARBA" id="ARBA00022801"/>
    </source>
</evidence>
<evidence type="ECO:0000313" key="4">
    <source>
        <dbReference type="Proteomes" id="UP000285146"/>
    </source>
</evidence>
<gene>
    <name evidence="3" type="ORF">VPNG_07493</name>
</gene>
<organism evidence="3 4">
    <name type="scientific">Cytospora leucostoma</name>
    <dbReference type="NCBI Taxonomy" id="1230097"/>
    <lineage>
        <taxon>Eukaryota</taxon>
        <taxon>Fungi</taxon>
        <taxon>Dikarya</taxon>
        <taxon>Ascomycota</taxon>
        <taxon>Pezizomycotina</taxon>
        <taxon>Sordariomycetes</taxon>
        <taxon>Sordariomycetidae</taxon>
        <taxon>Diaporthales</taxon>
        <taxon>Cytosporaceae</taxon>
        <taxon>Cytospora</taxon>
    </lineage>
</organism>
<dbReference type="InParanoid" id="A0A423WS96"/>
<keyword evidence="4" id="KW-1185">Reference proteome</keyword>
<name>A0A423WS96_9PEZI</name>
<dbReference type="GO" id="GO:0016787">
    <property type="term" value="F:hydrolase activity"/>
    <property type="evidence" value="ECO:0007669"/>
    <property type="project" value="UniProtKB-KW"/>
</dbReference>
<dbReference type="SUPFAM" id="SSF53474">
    <property type="entry name" value="alpha/beta-Hydrolases"/>
    <property type="match status" value="1"/>
</dbReference>
<dbReference type="OrthoDB" id="2152029at2759"/>
<dbReference type="AlphaFoldDB" id="A0A423WS96"/>
<dbReference type="Gene3D" id="3.40.50.1820">
    <property type="entry name" value="alpha/beta hydrolase"/>
    <property type="match status" value="1"/>
</dbReference>
<dbReference type="PANTHER" id="PTHR48081">
    <property type="entry name" value="AB HYDROLASE SUPERFAMILY PROTEIN C4A8.06C"/>
    <property type="match status" value="1"/>
</dbReference>
<protein>
    <recommendedName>
        <fullName evidence="2">Alpha/beta hydrolase fold-3 domain-containing protein</fullName>
    </recommendedName>
</protein>
<dbReference type="STRING" id="1230097.A0A423WS96"/>
<dbReference type="InterPro" id="IPR013094">
    <property type="entry name" value="AB_hydrolase_3"/>
</dbReference>
<dbReference type="InterPro" id="IPR029058">
    <property type="entry name" value="AB_hydrolase_fold"/>
</dbReference>
<dbReference type="InterPro" id="IPR050300">
    <property type="entry name" value="GDXG_lipolytic_enzyme"/>
</dbReference>
<accession>A0A423WS96</accession>
<dbReference type="EMBL" id="LKEB01000042">
    <property type="protein sequence ID" value="ROW06317.1"/>
    <property type="molecule type" value="Genomic_DNA"/>
</dbReference>
<reference evidence="3 4" key="1">
    <citation type="submission" date="2015-09" db="EMBL/GenBank/DDBJ databases">
        <title>Host preference determinants of Valsa canker pathogens revealed by comparative genomics.</title>
        <authorList>
            <person name="Yin Z."/>
            <person name="Huang L."/>
        </authorList>
    </citation>
    <scope>NUCLEOTIDE SEQUENCE [LARGE SCALE GENOMIC DNA]</scope>
    <source>
        <strain evidence="3 4">SXYLt</strain>
    </source>
</reference>
<feature type="domain" description="Alpha/beta hydrolase fold-3" evidence="2">
    <location>
        <begin position="144"/>
        <end position="353"/>
    </location>
</feature>
<sequence length="408" mass="45168">MTSDGSTLSWWETVSLAWRVPLIRQYYQNPPPGNKKDTETSSDAKALKGLFATVVWSNPWPALAWQQRFAISFLRVINLDSPLSQNQSAWNMGSATTGKSVEGYSRKARLAYTRKEIETTSRDTPPAGLHYITPPSAPENGPTLFYIHGGGYRNPIIRDIHIPLVLKLAKACRARQVIFLEYGLTPRYKYPTQLVQAAAALHHLLEVEGLPASEMIIGGDSAGGGIVASLLVHLIKPYPHAAPVDLKGDRFKGVLFISPWVVMSTDQPSYVENVSQDWMPRGLAHENTRIWAPDVGEVWAMMCEAEDAAEVWNVAFPESGQSTVATKVLVTAGMGELLHDGILRFATDLIKAKTILADVETDISIVGEESKVLIRAPDETHVQPGVDLVMKFEKGRSMRAILRWLERM</sequence>
<dbReference type="Pfam" id="PF07859">
    <property type="entry name" value="Abhydrolase_3"/>
    <property type="match status" value="1"/>
</dbReference>
<proteinExistence type="predicted"/>